<protein>
    <recommendedName>
        <fullName evidence="1">Glycosyl transferase family 1 domain-containing protein</fullName>
    </recommendedName>
</protein>
<accession>A0A833JPE1</accession>
<dbReference type="GO" id="GO:0016757">
    <property type="term" value="F:glycosyltransferase activity"/>
    <property type="evidence" value="ECO:0007669"/>
    <property type="project" value="InterPro"/>
</dbReference>
<dbReference type="SUPFAM" id="SSF53756">
    <property type="entry name" value="UDP-Glycosyltransferase/glycogen phosphorylase"/>
    <property type="match status" value="1"/>
</dbReference>
<evidence type="ECO:0000313" key="3">
    <source>
        <dbReference type="Proteomes" id="UP000469950"/>
    </source>
</evidence>
<dbReference type="InterPro" id="IPR001296">
    <property type="entry name" value="Glyco_trans_1"/>
</dbReference>
<reference evidence="2 3" key="1">
    <citation type="submission" date="2019-10" db="EMBL/GenBank/DDBJ databases">
        <title>Draft genome sequence of Marinobacter hydrocarbonoclasticus NCT7M from the microbiome of the marine copepod.</title>
        <authorList>
            <person name="Nuttall R."/>
            <person name="Sharma G."/>
            <person name="Moisander P."/>
        </authorList>
    </citation>
    <scope>NUCLEOTIDE SEQUENCE [LARGE SCALE GENOMIC DNA]</scope>
    <source>
        <strain evidence="2 3">NCT7M</strain>
    </source>
</reference>
<dbReference type="EMBL" id="WBMP01000020">
    <property type="protein sequence ID" value="KAE8544181.1"/>
    <property type="molecule type" value="Genomic_DNA"/>
</dbReference>
<dbReference type="Gene3D" id="3.40.50.2000">
    <property type="entry name" value="Glycogen Phosphorylase B"/>
    <property type="match status" value="1"/>
</dbReference>
<dbReference type="RefSeq" id="WP_153741493.1">
    <property type="nucleotide sequence ID" value="NZ_WBMP01000020.1"/>
</dbReference>
<sequence length="393" mass="43795">MRDTIILAGGYRLDSQNASAIRALGLARLFISIGYRVIVMGKFQSAPLSARSQSGHQIEGVTCRDIQQPLSNRASSSYVISSEPLMQVVDEVGSGRVLAVLCYNYPARGAYSLIRQAKSRGIAPVLDCTEWYGWEGRKILRNVWRLAGVEFRMRLLTRMAKNVICASHWFRARVAGQHTVLLPFVLDTSLPKWRRSPMTDLSRPPHLVYSGSPGVGMHKDRLPVMILALARLAEEGQDFCISIAGVTQQQYLDVLPEHRLQIKILGDKLRFLGRIPHSESLELLRSADFSVFFRKPNKVSNTGFATKYVEAATLGIPVISNPTSDIPRYLRDGENGVLANSISAEDVSDALRRAITMTPEQRSAMVAVCRSENPFDLQAWQHDARAFLETLRG</sequence>
<gene>
    <name evidence="2" type="ORF">F6453_3438</name>
</gene>
<name>A0A833JPE1_MARNT</name>
<evidence type="ECO:0000259" key="1">
    <source>
        <dbReference type="Pfam" id="PF00534"/>
    </source>
</evidence>
<dbReference type="PANTHER" id="PTHR12526:SF630">
    <property type="entry name" value="GLYCOSYLTRANSFERASE"/>
    <property type="match status" value="1"/>
</dbReference>
<dbReference type="Pfam" id="PF00534">
    <property type="entry name" value="Glycos_transf_1"/>
    <property type="match status" value="1"/>
</dbReference>
<organism evidence="2 3">
    <name type="scientific">Marinobacter nauticus</name>
    <name type="common">Marinobacter hydrocarbonoclasticus</name>
    <name type="synonym">Marinobacter aquaeolei</name>
    <dbReference type="NCBI Taxonomy" id="2743"/>
    <lineage>
        <taxon>Bacteria</taxon>
        <taxon>Pseudomonadati</taxon>
        <taxon>Pseudomonadota</taxon>
        <taxon>Gammaproteobacteria</taxon>
        <taxon>Pseudomonadales</taxon>
        <taxon>Marinobacteraceae</taxon>
        <taxon>Marinobacter</taxon>
    </lineage>
</organism>
<evidence type="ECO:0000313" key="2">
    <source>
        <dbReference type="EMBL" id="KAE8544181.1"/>
    </source>
</evidence>
<proteinExistence type="predicted"/>
<dbReference type="AlphaFoldDB" id="A0A833JPE1"/>
<dbReference type="PANTHER" id="PTHR12526">
    <property type="entry name" value="GLYCOSYLTRANSFERASE"/>
    <property type="match status" value="1"/>
</dbReference>
<dbReference type="Proteomes" id="UP000469950">
    <property type="component" value="Unassembled WGS sequence"/>
</dbReference>
<comment type="caution">
    <text evidence="2">The sequence shown here is derived from an EMBL/GenBank/DDBJ whole genome shotgun (WGS) entry which is preliminary data.</text>
</comment>
<feature type="domain" description="Glycosyl transferase family 1" evidence="1">
    <location>
        <begin position="220"/>
        <end position="364"/>
    </location>
</feature>
<dbReference type="GO" id="GO:1901135">
    <property type="term" value="P:carbohydrate derivative metabolic process"/>
    <property type="evidence" value="ECO:0007669"/>
    <property type="project" value="UniProtKB-ARBA"/>
</dbReference>